<evidence type="ECO:0000256" key="13">
    <source>
        <dbReference type="ARBA" id="ARBA00023136"/>
    </source>
</evidence>
<dbReference type="EC" id="2.7.8.5" evidence="6 17"/>
<evidence type="ECO:0000256" key="4">
    <source>
        <dbReference type="ARBA" id="ARBA00005189"/>
    </source>
</evidence>
<evidence type="ECO:0000256" key="1">
    <source>
        <dbReference type="ARBA" id="ARBA00003973"/>
    </source>
</evidence>
<dbReference type="GO" id="GO:0008444">
    <property type="term" value="F:CDP-diacylglycerol-glycerol-3-phosphate 3-phosphatidyltransferase activity"/>
    <property type="evidence" value="ECO:0007669"/>
    <property type="project" value="UniProtKB-UniRule"/>
</dbReference>
<evidence type="ECO:0000256" key="10">
    <source>
        <dbReference type="ARBA" id="ARBA00022692"/>
    </source>
</evidence>
<dbReference type="EMBL" id="PEBV01000006">
    <property type="protein sequence ID" value="PTQ54146.1"/>
    <property type="molecule type" value="Genomic_DNA"/>
</dbReference>
<evidence type="ECO:0000256" key="9">
    <source>
        <dbReference type="ARBA" id="ARBA00022679"/>
    </source>
</evidence>
<evidence type="ECO:0000256" key="14">
    <source>
        <dbReference type="ARBA" id="ARBA00023209"/>
    </source>
</evidence>
<keyword evidence="12" id="KW-0443">Lipid metabolism</keyword>
<comment type="pathway">
    <text evidence="4">Lipid metabolism.</text>
</comment>
<comment type="subcellular location">
    <subcellularLocation>
        <location evidence="2">Membrane</location>
        <topology evidence="2">Multi-pass membrane protein</topology>
    </subcellularLocation>
</comment>
<evidence type="ECO:0000313" key="21">
    <source>
        <dbReference type="Proteomes" id="UP000244180"/>
    </source>
</evidence>
<evidence type="ECO:0000256" key="11">
    <source>
        <dbReference type="ARBA" id="ARBA00022989"/>
    </source>
</evidence>
<evidence type="ECO:0000256" key="3">
    <source>
        <dbReference type="ARBA" id="ARBA00005042"/>
    </source>
</evidence>
<comment type="pathway">
    <text evidence="3">Phospholipid metabolism; phosphatidylglycerol biosynthesis; phosphatidylglycerol from CDP-diacylglycerol: step 1/2.</text>
</comment>
<keyword evidence="10 19" id="KW-0812">Transmembrane</keyword>
<name>A0A2T5GD80_HYDSH</name>
<dbReference type="InterPro" id="IPR050324">
    <property type="entry name" value="CDP-alcohol_PTase-I"/>
</dbReference>
<evidence type="ECO:0000256" key="18">
    <source>
        <dbReference type="RuleBase" id="RU003750"/>
    </source>
</evidence>
<dbReference type="PIRSF" id="PIRSF000847">
    <property type="entry name" value="Phos_ph_gly_syn"/>
    <property type="match status" value="1"/>
</dbReference>
<dbReference type="PROSITE" id="PS00379">
    <property type="entry name" value="CDP_ALCOHOL_P_TRANSF"/>
    <property type="match status" value="1"/>
</dbReference>
<proteinExistence type="inferred from homology"/>
<dbReference type="PANTHER" id="PTHR14269">
    <property type="entry name" value="CDP-DIACYLGLYCEROL--GLYCEROL-3-PHOSPHATE 3-PHOSPHATIDYLTRANSFERASE-RELATED"/>
    <property type="match status" value="1"/>
</dbReference>
<comment type="caution">
    <text evidence="20">The sequence shown here is derived from an EMBL/GenBank/DDBJ whole genome shotgun (WGS) entry which is preliminary data.</text>
</comment>
<dbReference type="InterPro" id="IPR048254">
    <property type="entry name" value="CDP_ALCOHOL_P_TRANSF_CS"/>
</dbReference>
<feature type="transmembrane region" description="Helical" evidence="19">
    <location>
        <begin position="149"/>
        <end position="173"/>
    </location>
</feature>
<comment type="catalytic activity">
    <reaction evidence="16">
        <text>a CDP-1,2-diacyl-sn-glycerol + sn-glycerol 3-phosphate = a 1,2-diacyl-sn-glycero-3-phospho-(1'-sn-glycero-3'-phosphate) + CMP + H(+)</text>
        <dbReference type="Rhea" id="RHEA:12593"/>
        <dbReference type="ChEBI" id="CHEBI:15378"/>
        <dbReference type="ChEBI" id="CHEBI:57597"/>
        <dbReference type="ChEBI" id="CHEBI:58332"/>
        <dbReference type="ChEBI" id="CHEBI:60110"/>
        <dbReference type="ChEBI" id="CHEBI:60377"/>
        <dbReference type="EC" id="2.7.8.5"/>
    </reaction>
</comment>
<dbReference type="Gene3D" id="1.20.120.1760">
    <property type="match status" value="1"/>
</dbReference>
<dbReference type="InterPro" id="IPR004570">
    <property type="entry name" value="Phosphatidylglycerol_P_synth"/>
</dbReference>
<keyword evidence="8" id="KW-0444">Lipid biosynthesis</keyword>
<keyword evidence="15" id="KW-1208">Phospholipid metabolism</keyword>
<sequence>MTVQNPWPNRITLLRLGLAVVVVALLAAPPPPSGGGRGAVAGVFLAAAATDWLDGWLARRTGSITAFGQFLDPLVDKMLVLGPLVLLVADGRAPAVGVVLILFRELAVSGLRMLAAVRGRVIAAAGGGKLKTAVQIAAVGLLIAAPEGAFLFAGLVLFWLSVALTLWSGWIYLRGHWDLFGTKEEA</sequence>
<dbReference type="AlphaFoldDB" id="A0A2T5GD80"/>
<accession>A0A2T5GD80</accession>
<comment type="function">
    <text evidence="1">This protein catalyzes the committed step to the synthesis of the acidic phospholipids.</text>
</comment>
<evidence type="ECO:0000256" key="5">
    <source>
        <dbReference type="ARBA" id="ARBA00010441"/>
    </source>
</evidence>
<dbReference type="GO" id="GO:0016020">
    <property type="term" value="C:membrane"/>
    <property type="evidence" value="ECO:0007669"/>
    <property type="project" value="UniProtKB-SubCell"/>
</dbReference>
<evidence type="ECO:0000256" key="15">
    <source>
        <dbReference type="ARBA" id="ARBA00023264"/>
    </source>
</evidence>
<evidence type="ECO:0000256" key="17">
    <source>
        <dbReference type="NCBIfam" id="TIGR00560"/>
    </source>
</evidence>
<dbReference type="PANTHER" id="PTHR14269:SF62">
    <property type="entry name" value="CDP-DIACYLGLYCEROL--GLYCEROL-3-PHOSPHATE 3-PHOSPHATIDYLTRANSFERASE 1, CHLOROPLASTIC"/>
    <property type="match status" value="1"/>
</dbReference>
<organism evidence="20 21">
    <name type="scientific">Hydrogenibacillus schlegelii</name>
    <name type="common">Bacillus schlegelii</name>
    <dbReference type="NCBI Taxonomy" id="1484"/>
    <lineage>
        <taxon>Bacteria</taxon>
        <taxon>Bacillati</taxon>
        <taxon>Bacillota</taxon>
        <taxon>Bacilli</taxon>
        <taxon>Bacillales</taxon>
        <taxon>Bacillales Family X. Incertae Sedis</taxon>
        <taxon>Hydrogenibacillus</taxon>
    </lineage>
</organism>
<protein>
    <recommendedName>
        <fullName evidence="7 17">CDP-diacylglycerol--glycerol-3-phosphate 3-phosphatidyltransferase</fullName>
        <ecNumber evidence="6 17">2.7.8.5</ecNumber>
    </recommendedName>
</protein>
<keyword evidence="14" id="KW-0594">Phospholipid biosynthesis</keyword>
<evidence type="ECO:0000256" key="7">
    <source>
        <dbReference type="ARBA" id="ARBA00014944"/>
    </source>
</evidence>
<feature type="transmembrane region" description="Helical" evidence="19">
    <location>
        <begin position="40"/>
        <end position="58"/>
    </location>
</feature>
<dbReference type="RefSeq" id="WP_272999787.1">
    <property type="nucleotide sequence ID" value="NZ_PEBV01000006.1"/>
</dbReference>
<evidence type="ECO:0000313" key="20">
    <source>
        <dbReference type="EMBL" id="PTQ54146.1"/>
    </source>
</evidence>
<reference evidence="20 21" key="1">
    <citation type="submission" date="2017-08" db="EMBL/GenBank/DDBJ databases">
        <title>Burning lignite coal seam in the remote Altai Mountains harbors a hydrogen-driven thermophilic microbial community.</title>
        <authorList>
            <person name="Kadnikov V.V."/>
            <person name="Mardanov A.V."/>
            <person name="Ivasenko D."/>
            <person name="Beletsky A.V."/>
            <person name="Karnachuk O.V."/>
            <person name="Ravin N.V."/>
        </authorList>
    </citation>
    <scope>NUCLEOTIDE SEQUENCE [LARGE SCALE GENOMIC DNA]</scope>
    <source>
        <strain evidence="20">AL33</strain>
    </source>
</reference>
<comment type="similarity">
    <text evidence="5 18">Belongs to the CDP-alcohol phosphatidyltransferase class-I family.</text>
</comment>
<dbReference type="InterPro" id="IPR043130">
    <property type="entry name" value="CDP-OH_PTrfase_TM_dom"/>
</dbReference>
<dbReference type="UniPathway" id="UPA00084">
    <property type="reaction ID" value="UER00503"/>
</dbReference>
<feature type="transmembrane region" description="Helical" evidence="19">
    <location>
        <begin position="12"/>
        <end position="28"/>
    </location>
</feature>
<keyword evidence="9 18" id="KW-0808">Transferase</keyword>
<dbReference type="NCBIfam" id="TIGR00560">
    <property type="entry name" value="pgsA"/>
    <property type="match status" value="1"/>
</dbReference>
<dbReference type="Proteomes" id="UP000244180">
    <property type="component" value="Unassembled WGS sequence"/>
</dbReference>
<evidence type="ECO:0000256" key="16">
    <source>
        <dbReference type="ARBA" id="ARBA00048586"/>
    </source>
</evidence>
<dbReference type="InterPro" id="IPR000462">
    <property type="entry name" value="CDP-OH_P_trans"/>
</dbReference>
<evidence type="ECO:0000256" key="8">
    <source>
        <dbReference type="ARBA" id="ARBA00022516"/>
    </source>
</evidence>
<evidence type="ECO:0000256" key="19">
    <source>
        <dbReference type="SAM" id="Phobius"/>
    </source>
</evidence>
<feature type="transmembrane region" description="Helical" evidence="19">
    <location>
        <begin position="79"/>
        <end position="103"/>
    </location>
</feature>
<evidence type="ECO:0000256" key="2">
    <source>
        <dbReference type="ARBA" id="ARBA00004141"/>
    </source>
</evidence>
<gene>
    <name evidence="20" type="ORF">HSCHL_0790</name>
</gene>
<dbReference type="Pfam" id="PF01066">
    <property type="entry name" value="CDP-OH_P_transf"/>
    <property type="match status" value="1"/>
</dbReference>
<evidence type="ECO:0000256" key="12">
    <source>
        <dbReference type="ARBA" id="ARBA00023098"/>
    </source>
</evidence>
<dbReference type="GO" id="GO:0006655">
    <property type="term" value="P:phosphatidylglycerol biosynthetic process"/>
    <property type="evidence" value="ECO:0007669"/>
    <property type="project" value="UniProtKB-UniPathway"/>
</dbReference>
<keyword evidence="11 19" id="KW-1133">Transmembrane helix</keyword>
<keyword evidence="13 19" id="KW-0472">Membrane</keyword>
<evidence type="ECO:0000256" key="6">
    <source>
        <dbReference type="ARBA" id="ARBA00013170"/>
    </source>
</evidence>